<dbReference type="CDD" id="cd00273">
    <property type="entry name" value="Chemokine_CXC"/>
    <property type="match status" value="1"/>
</dbReference>
<dbReference type="Proteomes" id="UP000472268">
    <property type="component" value="Chromosome 1"/>
</dbReference>
<dbReference type="InterPro" id="IPR001089">
    <property type="entry name" value="Chemokine_CXC"/>
</dbReference>
<reference evidence="9" key="3">
    <citation type="submission" date="2025-09" db="UniProtKB">
        <authorList>
            <consortium name="Ensembl"/>
        </authorList>
    </citation>
    <scope>IDENTIFICATION</scope>
</reference>
<dbReference type="GO" id="GO:0008009">
    <property type="term" value="F:chemokine activity"/>
    <property type="evidence" value="ECO:0007669"/>
    <property type="project" value="InterPro"/>
</dbReference>
<gene>
    <name evidence="9" type="primary">CXCL13</name>
</gene>
<dbReference type="InterPro" id="IPR033899">
    <property type="entry name" value="CXC_Chemokine_domain"/>
</dbReference>
<dbReference type="AlphaFoldDB" id="A0A673VAR5"/>
<evidence type="ECO:0000256" key="4">
    <source>
        <dbReference type="ARBA" id="ARBA00022514"/>
    </source>
</evidence>
<protein>
    <recommendedName>
        <fullName evidence="7">C-X-C motif chemokine</fullName>
    </recommendedName>
</protein>
<dbReference type="Gene3D" id="2.40.50.40">
    <property type="match status" value="1"/>
</dbReference>
<dbReference type="PANTHER" id="PTHR12015:SF204">
    <property type="entry name" value="C-X-C MOTIF CHEMOKINE 13"/>
    <property type="match status" value="1"/>
</dbReference>
<dbReference type="InterPro" id="IPR018048">
    <property type="entry name" value="Chemokine_CXC_CS"/>
</dbReference>
<dbReference type="SUPFAM" id="SSF54117">
    <property type="entry name" value="Interleukin 8-like chemokines"/>
    <property type="match status" value="1"/>
</dbReference>
<keyword evidence="3 7" id="KW-0145">Chemotaxis</keyword>
<name>A0A673VAR5_SURSU</name>
<keyword evidence="4 7" id="KW-0202">Cytokine</keyword>
<accession>A0A673VAR5</accession>
<organism evidence="9 10">
    <name type="scientific">Suricata suricatta</name>
    <name type="common">Meerkat</name>
    <dbReference type="NCBI Taxonomy" id="37032"/>
    <lineage>
        <taxon>Eukaryota</taxon>
        <taxon>Metazoa</taxon>
        <taxon>Chordata</taxon>
        <taxon>Craniata</taxon>
        <taxon>Vertebrata</taxon>
        <taxon>Euteleostomi</taxon>
        <taxon>Mammalia</taxon>
        <taxon>Eutheria</taxon>
        <taxon>Laurasiatheria</taxon>
        <taxon>Carnivora</taxon>
        <taxon>Feliformia</taxon>
        <taxon>Herpestidae</taxon>
        <taxon>Suricata</taxon>
    </lineage>
</organism>
<evidence type="ECO:0000259" key="8">
    <source>
        <dbReference type="SMART" id="SM00199"/>
    </source>
</evidence>
<keyword evidence="5 7" id="KW-0964">Secreted</keyword>
<feature type="chain" id="PRO_5025707221" description="C-X-C motif chemokine" evidence="7">
    <location>
        <begin position="23"/>
        <end position="110"/>
    </location>
</feature>
<dbReference type="OMA" id="NCRCVKT"/>
<dbReference type="RefSeq" id="XP_029800354.1">
    <property type="nucleotide sequence ID" value="XM_029944494.1"/>
</dbReference>
<evidence type="ECO:0000256" key="5">
    <source>
        <dbReference type="ARBA" id="ARBA00022525"/>
    </source>
</evidence>
<dbReference type="GO" id="GO:0006952">
    <property type="term" value="P:defense response"/>
    <property type="evidence" value="ECO:0007669"/>
    <property type="project" value="InterPro"/>
</dbReference>
<evidence type="ECO:0000256" key="3">
    <source>
        <dbReference type="ARBA" id="ARBA00022500"/>
    </source>
</evidence>
<dbReference type="OrthoDB" id="9937393at2759"/>
<proteinExistence type="inferred from homology"/>
<dbReference type="InterPro" id="IPR039809">
    <property type="entry name" value="Chemokine_b/g/d"/>
</dbReference>
<dbReference type="GO" id="GO:0042119">
    <property type="term" value="P:neutrophil activation"/>
    <property type="evidence" value="ECO:0007669"/>
    <property type="project" value="UniProtKB-ARBA"/>
</dbReference>
<evidence type="ECO:0000256" key="6">
    <source>
        <dbReference type="ARBA" id="ARBA00023157"/>
    </source>
</evidence>
<keyword evidence="7" id="KW-0732">Signal</keyword>
<dbReference type="GO" id="GO:0006955">
    <property type="term" value="P:immune response"/>
    <property type="evidence" value="ECO:0007669"/>
    <property type="project" value="InterPro"/>
</dbReference>
<dbReference type="Ensembl" id="ENSSSUT00005035086.1">
    <property type="protein sequence ID" value="ENSSSUP00005030742.1"/>
    <property type="gene ID" value="ENSSSUG00005019860.1"/>
</dbReference>
<evidence type="ECO:0000256" key="2">
    <source>
        <dbReference type="ARBA" id="ARBA00010665"/>
    </source>
</evidence>
<dbReference type="GO" id="GO:0030593">
    <property type="term" value="P:neutrophil chemotaxis"/>
    <property type="evidence" value="ECO:0007669"/>
    <property type="project" value="UniProtKB-ARBA"/>
</dbReference>
<reference evidence="9 10" key="1">
    <citation type="submission" date="2019-05" db="EMBL/GenBank/DDBJ databases">
        <title>A Chromosome-scale Meerkat (S. suricatta) Genome Assembly.</title>
        <authorList>
            <person name="Dudchenko O."/>
            <person name="Lieberman Aiden E."/>
            <person name="Tung J."/>
            <person name="Barreiro L.B."/>
            <person name="Clutton-Brock T.H."/>
        </authorList>
    </citation>
    <scope>NUCLEOTIDE SEQUENCE [LARGE SCALE GENOMIC DNA]</scope>
</reference>
<keyword evidence="10" id="KW-1185">Reference proteome</keyword>
<dbReference type="GeneID" id="115296078"/>
<dbReference type="CTD" id="10563"/>
<dbReference type="SMART" id="SM00199">
    <property type="entry name" value="SCY"/>
    <property type="match status" value="1"/>
</dbReference>
<feature type="signal peptide" evidence="7">
    <location>
        <begin position="1"/>
        <end position="22"/>
    </location>
</feature>
<dbReference type="FunFam" id="2.40.50.40:FF:000004">
    <property type="entry name" value="C-X-C motif chemokine"/>
    <property type="match status" value="1"/>
</dbReference>
<keyword evidence="6" id="KW-1015">Disulfide bond</keyword>
<dbReference type="PRINTS" id="PR00437">
    <property type="entry name" value="SMALLCYTKCXC"/>
</dbReference>
<comment type="similarity">
    <text evidence="2 7">Belongs to the intercrine alpha (chemokine CxC) family.</text>
</comment>
<evidence type="ECO:0000256" key="1">
    <source>
        <dbReference type="ARBA" id="ARBA00004613"/>
    </source>
</evidence>
<dbReference type="PANTHER" id="PTHR12015">
    <property type="entry name" value="SMALL INDUCIBLE CYTOKINE A"/>
    <property type="match status" value="1"/>
</dbReference>
<reference evidence="9" key="2">
    <citation type="submission" date="2025-08" db="UniProtKB">
        <authorList>
            <consortium name="Ensembl"/>
        </authorList>
    </citation>
    <scope>IDENTIFICATION</scope>
</reference>
<dbReference type="PRINTS" id="PR00436">
    <property type="entry name" value="INTERLEUKIN8"/>
</dbReference>
<evidence type="ECO:0000256" key="7">
    <source>
        <dbReference type="RuleBase" id="RU361149"/>
    </source>
</evidence>
<dbReference type="PROSITE" id="PS00471">
    <property type="entry name" value="SMALL_CYTOKINES_CXC"/>
    <property type="match status" value="1"/>
</dbReference>
<evidence type="ECO:0000313" key="10">
    <source>
        <dbReference type="Proteomes" id="UP000472268"/>
    </source>
</evidence>
<comment type="subcellular location">
    <subcellularLocation>
        <location evidence="1 7">Secreted</location>
    </subcellularLocation>
</comment>
<dbReference type="Pfam" id="PF00048">
    <property type="entry name" value="IL8"/>
    <property type="match status" value="1"/>
</dbReference>
<sequence length="110" mass="12184">MRFSPGSLLFVLLVCSIPPVHGVLEAYNTNLKCKCIRETSAFIPPNLIEKLEILPPGNGCPNKEVIVKKKNMSVVCLNPRAKWVPKFINILLSKRAASTPSAPVFKKRVN</sequence>
<evidence type="ECO:0000313" key="9">
    <source>
        <dbReference type="Ensembl" id="ENSSSUP00005030742.1"/>
    </source>
</evidence>
<feature type="domain" description="Chemokine interleukin-8-like" evidence="8">
    <location>
        <begin position="30"/>
        <end position="91"/>
    </location>
</feature>
<dbReference type="InterPro" id="IPR001811">
    <property type="entry name" value="Chemokine_IL8-like_dom"/>
</dbReference>
<dbReference type="InterPro" id="IPR036048">
    <property type="entry name" value="Interleukin_8-like_sf"/>
</dbReference>
<dbReference type="GO" id="GO:0005615">
    <property type="term" value="C:extracellular space"/>
    <property type="evidence" value="ECO:0007669"/>
    <property type="project" value="UniProtKB-UniRule"/>
</dbReference>